<evidence type="ECO:0000313" key="9">
    <source>
        <dbReference type="EMBL" id="GGO91514.1"/>
    </source>
</evidence>
<dbReference type="PANTHER" id="PTHR30085">
    <property type="entry name" value="AMINO ACID ABC TRANSPORTER PERMEASE"/>
    <property type="match status" value="1"/>
</dbReference>
<dbReference type="PANTHER" id="PTHR30085:SF6">
    <property type="entry name" value="ABC TRANSPORTER GLUTAMINE-BINDING PROTEIN GLNH"/>
    <property type="match status" value="1"/>
</dbReference>
<sequence>MKLQKTALVACAALTLLATAACGKEGSPDDAGSSKKPGGSNAPKAPAYKVNTAADLKGSPVWEKIKGKKITIGTKADQPGLGFENPGTKERTGFDIEIARMIAADLGFDKDHIVFKTVPSEARETQISSGGVDLYVGTYTINDERKKQIDFGGPYYVAGQDLLVKKDSSAKGPEDLKGKKVCSATGSTSLERIKDKKYGVKEAKAQQGYQLCVQDLVNGTVDAVTTDDAILKGYAAQNAGALKVVGNPFSEEPYGVGLKKGDKVLREAVNKALEAHEKSGDWKKAYDATLGLSGAAAPTPPQIVRY</sequence>
<reference evidence="9" key="1">
    <citation type="journal article" date="2014" name="Int. J. Syst. Evol. Microbiol.">
        <title>Complete genome sequence of Corynebacterium casei LMG S-19264T (=DSM 44701T), isolated from a smear-ripened cheese.</title>
        <authorList>
            <consortium name="US DOE Joint Genome Institute (JGI-PGF)"/>
            <person name="Walter F."/>
            <person name="Albersmeier A."/>
            <person name="Kalinowski J."/>
            <person name="Ruckert C."/>
        </authorList>
    </citation>
    <scope>NUCLEOTIDE SEQUENCE</scope>
    <source>
        <strain evidence="9">CGMCC 4.7201</strain>
    </source>
</reference>
<organism evidence="9 10">
    <name type="scientific">Wenjunlia tyrosinilytica</name>
    <dbReference type="NCBI Taxonomy" id="1544741"/>
    <lineage>
        <taxon>Bacteria</taxon>
        <taxon>Bacillati</taxon>
        <taxon>Actinomycetota</taxon>
        <taxon>Actinomycetes</taxon>
        <taxon>Kitasatosporales</taxon>
        <taxon>Streptomycetaceae</taxon>
        <taxon>Wenjunlia</taxon>
    </lineage>
</organism>
<evidence type="ECO:0000313" key="10">
    <source>
        <dbReference type="Proteomes" id="UP000641932"/>
    </source>
</evidence>
<evidence type="ECO:0000259" key="8">
    <source>
        <dbReference type="SMART" id="SM00079"/>
    </source>
</evidence>
<feature type="region of interest" description="Disordered" evidence="5">
    <location>
        <begin position="24"/>
        <end position="47"/>
    </location>
</feature>
<dbReference type="GO" id="GO:0016020">
    <property type="term" value="C:membrane"/>
    <property type="evidence" value="ECO:0007669"/>
    <property type="project" value="InterPro"/>
</dbReference>
<dbReference type="AlphaFoldDB" id="A0A917ZST8"/>
<name>A0A917ZST8_9ACTN</name>
<dbReference type="GO" id="GO:0015276">
    <property type="term" value="F:ligand-gated monoatomic ion channel activity"/>
    <property type="evidence" value="ECO:0007669"/>
    <property type="project" value="InterPro"/>
</dbReference>
<dbReference type="CDD" id="cd13690">
    <property type="entry name" value="PBP2_GluB"/>
    <property type="match status" value="1"/>
</dbReference>
<dbReference type="InterPro" id="IPR051455">
    <property type="entry name" value="Bact_solute-bind_prot3"/>
</dbReference>
<evidence type="ECO:0000256" key="2">
    <source>
        <dbReference type="ARBA" id="ARBA00022448"/>
    </source>
</evidence>
<dbReference type="InterPro" id="IPR001638">
    <property type="entry name" value="Solute-binding_3/MltF_N"/>
</dbReference>
<dbReference type="GO" id="GO:0030288">
    <property type="term" value="C:outer membrane-bounded periplasmic space"/>
    <property type="evidence" value="ECO:0007669"/>
    <property type="project" value="TreeGrafter"/>
</dbReference>
<evidence type="ECO:0000256" key="6">
    <source>
        <dbReference type="SAM" id="SignalP"/>
    </source>
</evidence>
<evidence type="ECO:0000256" key="3">
    <source>
        <dbReference type="ARBA" id="ARBA00022729"/>
    </source>
</evidence>
<evidence type="ECO:0000259" key="7">
    <source>
        <dbReference type="SMART" id="SM00062"/>
    </source>
</evidence>
<dbReference type="Gene3D" id="3.40.190.10">
    <property type="entry name" value="Periplasmic binding protein-like II"/>
    <property type="match status" value="2"/>
</dbReference>
<dbReference type="PROSITE" id="PS51257">
    <property type="entry name" value="PROKAR_LIPOPROTEIN"/>
    <property type="match status" value="1"/>
</dbReference>
<dbReference type="EMBL" id="BMMS01000016">
    <property type="protein sequence ID" value="GGO91514.1"/>
    <property type="molecule type" value="Genomic_DNA"/>
</dbReference>
<dbReference type="InterPro" id="IPR001320">
    <property type="entry name" value="Iontro_rcpt_C"/>
</dbReference>
<feature type="signal peptide" evidence="6">
    <location>
        <begin position="1"/>
        <end position="20"/>
    </location>
</feature>
<dbReference type="Pfam" id="PF00497">
    <property type="entry name" value="SBP_bac_3"/>
    <property type="match status" value="1"/>
</dbReference>
<feature type="domain" description="Ionotropic glutamate receptor C-terminal" evidence="8">
    <location>
        <begin position="69"/>
        <end position="284"/>
    </location>
</feature>
<keyword evidence="2" id="KW-0813">Transport</keyword>
<keyword evidence="3 6" id="KW-0732">Signal</keyword>
<dbReference type="GO" id="GO:0006865">
    <property type="term" value="P:amino acid transport"/>
    <property type="evidence" value="ECO:0007669"/>
    <property type="project" value="TreeGrafter"/>
</dbReference>
<accession>A0A917ZST8</accession>
<dbReference type="RefSeq" id="WP_189133056.1">
    <property type="nucleotide sequence ID" value="NZ_BMMS01000016.1"/>
</dbReference>
<dbReference type="PROSITE" id="PS01039">
    <property type="entry name" value="SBP_BACTERIAL_3"/>
    <property type="match status" value="1"/>
</dbReference>
<keyword evidence="10" id="KW-1185">Reference proteome</keyword>
<protein>
    <submittedName>
        <fullName evidence="9">ABC transporter substrate-binding protein</fullName>
    </submittedName>
</protein>
<gene>
    <name evidence="9" type="ORF">GCM10012280_39580</name>
</gene>
<comment type="caution">
    <text evidence="9">The sequence shown here is derived from an EMBL/GenBank/DDBJ whole genome shotgun (WGS) entry which is preliminary data.</text>
</comment>
<feature type="domain" description="Solute-binding protein family 3/N-terminal" evidence="7">
    <location>
        <begin position="69"/>
        <end position="293"/>
    </location>
</feature>
<comment type="similarity">
    <text evidence="1 4">Belongs to the bacterial solute-binding protein 3 family.</text>
</comment>
<reference evidence="9" key="2">
    <citation type="submission" date="2020-09" db="EMBL/GenBank/DDBJ databases">
        <authorList>
            <person name="Sun Q."/>
            <person name="Zhou Y."/>
        </authorList>
    </citation>
    <scope>NUCLEOTIDE SEQUENCE</scope>
    <source>
        <strain evidence="9">CGMCC 4.7201</strain>
    </source>
</reference>
<dbReference type="SMART" id="SM00062">
    <property type="entry name" value="PBPb"/>
    <property type="match status" value="1"/>
</dbReference>
<dbReference type="SUPFAM" id="SSF53850">
    <property type="entry name" value="Periplasmic binding protein-like II"/>
    <property type="match status" value="1"/>
</dbReference>
<dbReference type="GO" id="GO:0005576">
    <property type="term" value="C:extracellular region"/>
    <property type="evidence" value="ECO:0007669"/>
    <property type="project" value="TreeGrafter"/>
</dbReference>
<dbReference type="Proteomes" id="UP000641932">
    <property type="component" value="Unassembled WGS sequence"/>
</dbReference>
<feature type="chain" id="PRO_5038429382" evidence="6">
    <location>
        <begin position="21"/>
        <end position="306"/>
    </location>
</feature>
<evidence type="ECO:0000256" key="4">
    <source>
        <dbReference type="RuleBase" id="RU003744"/>
    </source>
</evidence>
<evidence type="ECO:0000256" key="5">
    <source>
        <dbReference type="SAM" id="MobiDB-lite"/>
    </source>
</evidence>
<proteinExistence type="inferred from homology"/>
<evidence type="ECO:0000256" key="1">
    <source>
        <dbReference type="ARBA" id="ARBA00010333"/>
    </source>
</evidence>
<dbReference type="SMART" id="SM00079">
    <property type="entry name" value="PBPe"/>
    <property type="match status" value="1"/>
</dbReference>
<dbReference type="InterPro" id="IPR018313">
    <property type="entry name" value="SBP_3_CS"/>
</dbReference>